<dbReference type="EMBL" id="VTPC01025880">
    <property type="protein sequence ID" value="KAF2891667.1"/>
    <property type="molecule type" value="Genomic_DNA"/>
</dbReference>
<proteinExistence type="predicted"/>
<protein>
    <submittedName>
        <fullName evidence="1">Uncharacterized protein</fullName>
    </submittedName>
</protein>
<keyword evidence="2" id="KW-1185">Reference proteome</keyword>
<organism evidence="1 2">
    <name type="scientific">Ignelater luminosus</name>
    <name type="common">Cucubano</name>
    <name type="synonym">Pyrophorus luminosus</name>
    <dbReference type="NCBI Taxonomy" id="2038154"/>
    <lineage>
        <taxon>Eukaryota</taxon>
        <taxon>Metazoa</taxon>
        <taxon>Ecdysozoa</taxon>
        <taxon>Arthropoda</taxon>
        <taxon>Hexapoda</taxon>
        <taxon>Insecta</taxon>
        <taxon>Pterygota</taxon>
        <taxon>Neoptera</taxon>
        <taxon>Endopterygota</taxon>
        <taxon>Coleoptera</taxon>
        <taxon>Polyphaga</taxon>
        <taxon>Elateriformia</taxon>
        <taxon>Elateroidea</taxon>
        <taxon>Elateridae</taxon>
        <taxon>Agrypninae</taxon>
        <taxon>Pyrophorini</taxon>
        <taxon>Ignelater</taxon>
    </lineage>
</organism>
<reference evidence="1" key="1">
    <citation type="submission" date="2019-08" db="EMBL/GenBank/DDBJ databases">
        <title>The genome of the North American firefly Photinus pyralis.</title>
        <authorList>
            <consortium name="Photinus pyralis genome working group"/>
            <person name="Fallon T.R."/>
            <person name="Sander Lower S.E."/>
            <person name="Weng J.-K."/>
        </authorList>
    </citation>
    <scope>NUCLEOTIDE SEQUENCE</scope>
    <source>
        <strain evidence="1">TRF0915ILg1</strain>
        <tissue evidence="1">Whole body</tissue>
    </source>
</reference>
<gene>
    <name evidence="1" type="ORF">ILUMI_14506</name>
</gene>
<feature type="non-terminal residue" evidence="1">
    <location>
        <position position="1"/>
    </location>
</feature>
<comment type="caution">
    <text evidence="1">The sequence shown here is derived from an EMBL/GenBank/DDBJ whole genome shotgun (WGS) entry which is preliminary data.</text>
</comment>
<accession>A0A8K0CWF9</accession>
<name>A0A8K0CWF9_IGNLU</name>
<dbReference type="Proteomes" id="UP000801492">
    <property type="component" value="Unassembled WGS sequence"/>
</dbReference>
<dbReference type="AlphaFoldDB" id="A0A8K0CWF9"/>
<evidence type="ECO:0000313" key="1">
    <source>
        <dbReference type="EMBL" id="KAF2891667.1"/>
    </source>
</evidence>
<sequence>EAIEAFTERLWHTTSHSGETVEEYWTLFCTDMRTKIFSALATVLQKLKSCLHSEEEYISDFVAGWYNNSFEKQCTNGNETTVGYIDTIFFGPPCEKLSPPDVDERFEKCFSPSSIIKNFQTKNFILRKEDLCL</sequence>
<evidence type="ECO:0000313" key="2">
    <source>
        <dbReference type="Proteomes" id="UP000801492"/>
    </source>
</evidence>